<keyword evidence="2" id="KW-1185">Reference proteome</keyword>
<reference evidence="1" key="2">
    <citation type="submission" date="2019-01" db="UniProtKB">
        <authorList>
            <consortium name="EnsemblPlants"/>
        </authorList>
    </citation>
    <scope>IDENTIFICATION</scope>
    <source>
        <strain evidence="1">cv. Heinz 1706</strain>
    </source>
</reference>
<organism evidence="1">
    <name type="scientific">Solanum lycopersicum</name>
    <name type="common">Tomato</name>
    <name type="synonym">Lycopersicon esculentum</name>
    <dbReference type="NCBI Taxonomy" id="4081"/>
    <lineage>
        <taxon>Eukaryota</taxon>
        <taxon>Viridiplantae</taxon>
        <taxon>Streptophyta</taxon>
        <taxon>Embryophyta</taxon>
        <taxon>Tracheophyta</taxon>
        <taxon>Spermatophyta</taxon>
        <taxon>Magnoliopsida</taxon>
        <taxon>eudicotyledons</taxon>
        <taxon>Gunneridae</taxon>
        <taxon>Pentapetalae</taxon>
        <taxon>asterids</taxon>
        <taxon>lamiids</taxon>
        <taxon>Solanales</taxon>
        <taxon>Solanaceae</taxon>
        <taxon>Solanoideae</taxon>
        <taxon>Solaneae</taxon>
        <taxon>Solanum</taxon>
        <taxon>Solanum subgen. Lycopersicon</taxon>
    </lineage>
</organism>
<dbReference type="InParanoid" id="A0A3Q7GHD2"/>
<sequence length="54" mass="6155">MKNTSERIEKYNRRTLQFLPLVLKSGAHLCERVENKSDVEASSICVSNVTLSQM</sequence>
<evidence type="ECO:0000313" key="1">
    <source>
        <dbReference type="EnsemblPlants" id="Solyc05g018560.1.1.1"/>
    </source>
</evidence>
<accession>A0A3Q7GHD2</accession>
<dbReference type="Proteomes" id="UP000004994">
    <property type="component" value="Chromosome 5"/>
</dbReference>
<dbReference type="PaxDb" id="4081-Solyc05g018560.1.1"/>
<evidence type="ECO:0000313" key="2">
    <source>
        <dbReference type="Proteomes" id="UP000004994"/>
    </source>
</evidence>
<protein>
    <submittedName>
        <fullName evidence="1">Uncharacterized protein</fullName>
    </submittedName>
</protein>
<dbReference type="AlphaFoldDB" id="A0A3Q7GHD2"/>
<reference evidence="1" key="1">
    <citation type="journal article" date="2012" name="Nature">
        <title>The tomato genome sequence provides insights into fleshy fruit evolution.</title>
        <authorList>
            <consortium name="Tomato Genome Consortium"/>
        </authorList>
    </citation>
    <scope>NUCLEOTIDE SEQUENCE [LARGE SCALE GENOMIC DNA]</scope>
    <source>
        <strain evidence="1">cv. Heinz 1706</strain>
    </source>
</reference>
<dbReference type="EnsemblPlants" id="Solyc05g018560.1.1">
    <property type="protein sequence ID" value="Solyc05g018560.1.1.1"/>
    <property type="gene ID" value="Solyc05g018560.1"/>
</dbReference>
<proteinExistence type="predicted"/>
<dbReference type="Gramene" id="Solyc05g018560.1.1">
    <property type="protein sequence ID" value="Solyc05g018560.1.1.1"/>
    <property type="gene ID" value="Solyc05g018560.1"/>
</dbReference>
<name>A0A3Q7GHD2_SOLLC</name>